<dbReference type="EMBL" id="JAQJAC010000010">
    <property type="protein sequence ID" value="KAJ5568983.1"/>
    <property type="molecule type" value="Genomic_DNA"/>
</dbReference>
<evidence type="ECO:0000256" key="2">
    <source>
        <dbReference type="ARBA" id="ARBA00010992"/>
    </source>
</evidence>
<dbReference type="InterPro" id="IPR050360">
    <property type="entry name" value="MFS_Sugar_Transporters"/>
</dbReference>
<feature type="transmembrane region" description="Helical" evidence="7">
    <location>
        <begin position="472"/>
        <end position="496"/>
    </location>
</feature>
<dbReference type="SUPFAM" id="SSF103473">
    <property type="entry name" value="MFS general substrate transporter"/>
    <property type="match status" value="1"/>
</dbReference>
<dbReference type="GO" id="GO:0005351">
    <property type="term" value="F:carbohydrate:proton symporter activity"/>
    <property type="evidence" value="ECO:0007669"/>
    <property type="project" value="TreeGrafter"/>
</dbReference>
<evidence type="ECO:0000256" key="6">
    <source>
        <dbReference type="ARBA" id="ARBA00023136"/>
    </source>
</evidence>
<evidence type="ECO:0000256" key="3">
    <source>
        <dbReference type="ARBA" id="ARBA00022448"/>
    </source>
</evidence>
<evidence type="ECO:0000256" key="4">
    <source>
        <dbReference type="ARBA" id="ARBA00022692"/>
    </source>
</evidence>
<keyword evidence="5 7" id="KW-1133">Transmembrane helix</keyword>
<dbReference type="InterPro" id="IPR036259">
    <property type="entry name" value="MFS_trans_sf"/>
</dbReference>
<comment type="subcellular location">
    <subcellularLocation>
        <location evidence="1">Membrane</location>
        <topology evidence="1">Multi-pass membrane protein</topology>
    </subcellularLocation>
</comment>
<evidence type="ECO:0000256" key="1">
    <source>
        <dbReference type="ARBA" id="ARBA00004141"/>
    </source>
</evidence>
<dbReference type="PROSITE" id="PS00216">
    <property type="entry name" value="SUGAR_TRANSPORT_1"/>
    <property type="match status" value="1"/>
</dbReference>
<keyword evidence="4 7" id="KW-0812">Transmembrane</keyword>
<evidence type="ECO:0000313" key="10">
    <source>
        <dbReference type="Proteomes" id="UP001216150"/>
    </source>
</evidence>
<feature type="transmembrane region" description="Helical" evidence="7">
    <location>
        <begin position="222"/>
        <end position="241"/>
    </location>
</feature>
<sequence length="542" mass="59169">MTAESVHSQTAGKEGSSEMKHLENAEGVRVEVLQGSLALDLAKRSDIPNPWSHSMLRLYGFLAVGYLCSALNGFDGSLMGSLLPIAQFRDTFGAGLVGSQASLIQGMYTIGGVSALLFVGFLLDNFGRRFGMFVGSLAVIVGTILGGTANHIDQLLASRFFLGFGYSIAASAAPAYVVEMSHPAYRDVLTGLYNCQYYVGAIAAAGACRGCLMYPDSRAWRIPIWCQLISSCLVVAFVWFIPESPRWLYSHGHNEKAWEIITKYHGEGNRENAFVTLQIREYQEAINLEGSDKRPWDFRELVNSKAARWRLVCVAIASFLSQWSTGGITTYYMGGLLESAGVTDTTRVLDVNLGYTVLSAGGAYIGGAFTPKLRRRPMLIGSSVCAALLFAGLSVATGIYAKSEQPSAATAAIVIIFLTGFTYSFGWTPLQAMYSVECLAYETRAKGMAIYSVFTNIALLVNQFGIGNAMGAIAWHTYIILASWNVIQCVFIYFFAVETCKRTLEELSDIFAAPNPRKRSTHPHQIVVSTETQQVIQTKEAY</sequence>
<reference evidence="9 10" key="1">
    <citation type="journal article" date="2023" name="IMA Fungus">
        <title>Comparative genomic study of the Penicillium genus elucidates a diverse pangenome and 15 lateral gene transfer events.</title>
        <authorList>
            <person name="Petersen C."/>
            <person name="Sorensen T."/>
            <person name="Nielsen M.R."/>
            <person name="Sondergaard T.E."/>
            <person name="Sorensen J.L."/>
            <person name="Fitzpatrick D.A."/>
            <person name="Frisvad J.C."/>
            <person name="Nielsen K.L."/>
        </authorList>
    </citation>
    <scope>NUCLEOTIDE SEQUENCE [LARGE SCALE GENOMIC DNA]</scope>
    <source>
        <strain evidence="9 10">IBT 29057</strain>
    </source>
</reference>
<accession>A0AAD6GLW7</accession>
<evidence type="ECO:0000256" key="5">
    <source>
        <dbReference type="ARBA" id="ARBA00022989"/>
    </source>
</evidence>
<evidence type="ECO:0000259" key="8">
    <source>
        <dbReference type="PROSITE" id="PS50850"/>
    </source>
</evidence>
<dbReference type="AlphaFoldDB" id="A0AAD6GLW7"/>
<dbReference type="Proteomes" id="UP001216150">
    <property type="component" value="Unassembled WGS sequence"/>
</dbReference>
<dbReference type="InterPro" id="IPR020846">
    <property type="entry name" value="MFS_dom"/>
</dbReference>
<feature type="transmembrane region" description="Helical" evidence="7">
    <location>
        <begin position="448"/>
        <end position="466"/>
    </location>
</feature>
<dbReference type="FunFam" id="1.20.1250.20:FF:000134">
    <property type="entry name" value="MFS sugar transporter protein"/>
    <property type="match status" value="1"/>
</dbReference>
<feature type="transmembrane region" description="Helical" evidence="7">
    <location>
        <begin position="103"/>
        <end position="123"/>
    </location>
</feature>
<keyword evidence="6 7" id="KW-0472">Membrane</keyword>
<keyword evidence="3" id="KW-0813">Transport</keyword>
<feature type="domain" description="Major facilitator superfamily (MFS) profile" evidence="8">
    <location>
        <begin position="61"/>
        <end position="500"/>
    </location>
</feature>
<proteinExistence type="inferred from homology"/>
<dbReference type="Gene3D" id="1.20.1250.20">
    <property type="entry name" value="MFS general substrate transporter like domains"/>
    <property type="match status" value="1"/>
</dbReference>
<organism evidence="9 10">
    <name type="scientific">Penicillium hetheringtonii</name>
    <dbReference type="NCBI Taxonomy" id="911720"/>
    <lineage>
        <taxon>Eukaryota</taxon>
        <taxon>Fungi</taxon>
        <taxon>Dikarya</taxon>
        <taxon>Ascomycota</taxon>
        <taxon>Pezizomycotina</taxon>
        <taxon>Eurotiomycetes</taxon>
        <taxon>Eurotiomycetidae</taxon>
        <taxon>Eurotiales</taxon>
        <taxon>Aspergillaceae</taxon>
        <taxon>Penicillium</taxon>
    </lineage>
</organism>
<feature type="transmembrane region" description="Helical" evidence="7">
    <location>
        <begin position="378"/>
        <end position="401"/>
    </location>
</feature>
<dbReference type="Pfam" id="PF00083">
    <property type="entry name" value="Sugar_tr"/>
    <property type="match status" value="1"/>
</dbReference>
<feature type="transmembrane region" description="Helical" evidence="7">
    <location>
        <begin position="58"/>
        <end position="83"/>
    </location>
</feature>
<dbReference type="GO" id="GO:0016020">
    <property type="term" value="C:membrane"/>
    <property type="evidence" value="ECO:0007669"/>
    <property type="project" value="UniProtKB-SubCell"/>
</dbReference>
<feature type="transmembrane region" description="Helical" evidence="7">
    <location>
        <begin position="129"/>
        <end position="148"/>
    </location>
</feature>
<gene>
    <name evidence="9" type="ORF">N7450_011469</name>
</gene>
<dbReference type="PROSITE" id="PS50850">
    <property type="entry name" value="MFS"/>
    <property type="match status" value="1"/>
</dbReference>
<keyword evidence="10" id="KW-1185">Reference proteome</keyword>
<dbReference type="PANTHER" id="PTHR48022">
    <property type="entry name" value="PLASTIDIC GLUCOSE TRANSPORTER 4"/>
    <property type="match status" value="1"/>
</dbReference>
<feature type="transmembrane region" description="Helical" evidence="7">
    <location>
        <begin position="309"/>
        <end position="333"/>
    </location>
</feature>
<evidence type="ECO:0000256" key="7">
    <source>
        <dbReference type="SAM" id="Phobius"/>
    </source>
</evidence>
<dbReference type="InterPro" id="IPR005828">
    <property type="entry name" value="MFS_sugar_transport-like"/>
</dbReference>
<comment type="similarity">
    <text evidence="2">Belongs to the major facilitator superfamily. Sugar transporter (TC 2.A.1.1) family.</text>
</comment>
<evidence type="ECO:0000313" key="9">
    <source>
        <dbReference type="EMBL" id="KAJ5568983.1"/>
    </source>
</evidence>
<dbReference type="PANTHER" id="PTHR48022:SF13">
    <property type="entry name" value="MAJOR FACILITATOR SUPERFAMILY (MFS) PROFILE DOMAIN-CONTAINING PROTEIN"/>
    <property type="match status" value="1"/>
</dbReference>
<feature type="transmembrane region" description="Helical" evidence="7">
    <location>
        <begin position="353"/>
        <end position="371"/>
    </location>
</feature>
<dbReference type="InterPro" id="IPR005829">
    <property type="entry name" value="Sugar_transporter_CS"/>
</dbReference>
<feature type="transmembrane region" description="Helical" evidence="7">
    <location>
        <begin position="160"/>
        <end position="178"/>
    </location>
</feature>
<comment type="caution">
    <text evidence="9">The sequence shown here is derived from an EMBL/GenBank/DDBJ whole genome shotgun (WGS) entry which is preliminary data.</text>
</comment>
<name>A0AAD6GLW7_9EURO</name>
<protein>
    <recommendedName>
        <fullName evidence="8">Major facilitator superfamily (MFS) profile domain-containing protein</fullName>
    </recommendedName>
</protein>
<feature type="transmembrane region" description="Helical" evidence="7">
    <location>
        <begin position="407"/>
        <end position="427"/>
    </location>
</feature>